<feature type="compositionally biased region" description="Basic and acidic residues" evidence="1">
    <location>
        <begin position="124"/>
        <end position="144"/>
    </location>
</feature>
<dbReference type="AlphaFoldDB" id="A0A507BJX3"/>
<sequence length="449" mass="49616">MSSQYTYGEWQYISSHEFRGYVRDVYDQNEASRDPSFNNPRTQQPVDEVAQQLQQTSLDPSYGSSPPGGGSYTTNVYSSSPPVSKGKGKAKEEPKSSSHKHHSSSKDSSSKGKQAPVPSSSKSKHSESRDSGKSRKHKDDKYDAAPEDPFYATSSAQSVAYSYRAQASVGNTRADVSAMNPTQGYSTSDAGYATSPVDYSAVAQPSYTYATPSGLAPISEGDPYLGNAPYPGSSYGGYAPPVSRGSDQKQALASSSKKGKKDWSSGLPETIDPRYVVEPSKKFAIGQVFKILWSEPRGQTTREDIDKMTEKAKVRTEFGDVFYISFRRYIVAREDQGHSICVPILTYEGKACSKRGVKPEKHGIIYDAYSRERDPTKPLRSEPSLGFKAIKMISTVRDEKLAKESRINYSKPMTIEHNVRVFFIGYIPDEDLETFLAAVDKSWAPKKKR</sequence>
<feature type="region of interest" description="Disordered" evidence="1">
    <location>
        <begin position="170"/>
        <end position="191"/>
    </location>
</feature>
<dbReference type="PANTHER" id="PTHR35391:SF5">
    <property type="entry name" value="DUF6590 DOMAIN-CONTAINING PROTEIN"/>
    <property type="match status" value="1"/>
</dbReference>
<dbReference type="OrthoDB" id="3559580at2759"/>
<gene>
    <name evidence="3" type="ORF">E0L32_012344</name>
</gene>
<protein>
    <recommendedName>
        <fullName evidence="2">DUF6590 domain-containing protein</fullName>
    </recommendedName>
</protein>
<dbReference type="InParanoid" id="A0A507BJX3"/>
<dbReference type="PANTHER" id="PTHR35391">
    <property type="entry name" value="C2H2-TYPE DOMAIN-CONTAINING PROTEIN-RELATED"/>
    <property type="match status" value="1"/>
</dbReference>
<dbReference type="EMBL" id="SKBQ01000158">
    <property type="protein sequence ID" value="TPX16998.1"/>
    <property type="molecule type" value="Genomic_DNA"/>
</dbReference>
<feature type="domain" description="DUF6590" evidence="2">
    <location>
        <begin position="280"/>
        <end position="436"/>
    </location>
</feature>
<proteinExistence type="predicted"/>
<name>A0A507BJX3_9PEZI</name>
<feature type="compositionally biased region" description="Polar residues" evidence="1">
    <location>
        <begin position="35"/>
        <end position="59"/>
    </location>
</feature>
<feature type="compositionally biased region" description="Polar residues" evidence="1">
    <location>
        <begin position="179"/>
        <end position="189"/>
    </location>
</feature>
<evidence type="ECO:0000259" key="2">
    <source>
        <dbReference type="Pfam" id="PF20233"/>
    </source>
</evidence>
<dbReference type="InterPro" id="IPR046497">
    <property type="entry name" value="DUF6590"/>
</dbReference>
<dbReference type="Pfam" id="PF20233">
    <property type="entry name" value="DUF6590"/>
    <property type="match status" value="1"/>
</dbReference>
<comment type="caution">
    <text evidence="3">The sequence shown here is derived from an EMBL/GenBank/DDBJ whole genome shotgun (WGS) entry which is preliminary data.</text>
</comment>
<dbReference type="GeneID" id="41979791"/>
<dbReference type="RefSeq" id="XP_030998709.1">
    <property type="nucleotide sequence ID" value="XM_031135174.1"/>
</dbReference>
<evidence type="ECO:0000256" key="1">
    <source>
        <dbReference type="SAM" id="MobiDB-lite"/>
    </source>
</evidence>
<evidence type="ECO:0000313" key="4">
    <source>
        <dbReference type="Proteomes" id="UP000319257"/>
    </source>
</evidence>
<keyword evidence="4" id="KW-1185">Reference proteome</keyword>
<reference evidence="3 4" key="1">
    <citation type="submission" date="2019-06" db="EMBL/GenBank/DDBJ databases">
        <title>Draft genome sequence of the filamentous fungus Phialemoniopsis curvata isolated from diesel fuel.</title>
        <authorList>
            <person name="Varaljay V.A."/>
            <person name="Lyon W.J."/>
            <person name="Crouch A.L."/>
            <person name="Drake C.E."/>
            <person name="Hollomon J.M."/>
            <person name="Nadeau L.J."/>
            <person name="Nunn H.S."/>
            <person name="Stevenson B.S."/>
            <person name="Bojanowski C.L."/>
            <person name="Crookes-Goodson W.J."/>
        </authorList>
    </citation>
    <scope>NUCLEOTIDE SEQUENCE [LARGE SCALE GENOMIC DNA]</scope>
    <source>
        <strain evidence="3 4">D216</strain>
    </source>
</reference>
<feature type="region of interest" description="Disordered" evidence="1">
    <location>
        <begin position="26"/>
        <end position="151"/>
    </location>
</feature>
<evidence type="ECO:0000313" key="3">
    <source>
        <dbReference type="EMBL" id="TPX16998.1"/>
    </source>
</evidence>
<feature type="region of interest" description="Disordered" evidence="1">
    <location>
        <begin position="236"/>
        <end position="265"/>
    </location>
</feature>
<accession>A0A507BJX3</accession>
<dbReference type="STRING" id="1093900.A0A507BJX3"/>
<dbReference type="Proteomes" id="UP000319257">
    <property type="component" value="Unassembled WGS sequence"/>
</dbReference>
<organism evidence="3 4">
    <name type="scientific">Thyridium curvatum</name>
    <dbReference type="NCBI Taxonomy" id="1093900"/>
    <lineage>
        <taxon>Eukaryota</taxon>
        <taxon>Fungi</taxon>
        <taxon>Dikarya</taxon>
        <taxon>Ascomycota</taxon>
        <taxon>Pezizomycotina</taxon>
        <taxon>Sordariomycetes</taxon>
        <taxon>Sordariomycetidae</taxon>
        <taxon>Thyridiales</taxon>
        <taxon>Thyridiaceae</taxon>
        <taxon>Thyridium</taxon>
    </lineage>
</organism>